<dbReference type="PANTHER" id="PTHR42895:SF2">
    <property type="entry name" value="IRON-SULFUR CLUSTER PROTEIN"/>
    <property type="match status" value="1"/>
</dbReference>
<gene>
    <name evidence="2" type="ORF">LCGC14_0015610</name>
</gene>
<name>A0A0F9W3Z1_9ZZZZ</name>
<dbReference type="Gene3D" id="3.30.420.480">
    <property type="entry name" value="Domain of unknown function (DUF4445)"/>
    <property type="match status" value="1"/>
</dbReference>
<feature type="domain" description="2Fe-2S ferredoxin-type" evidence="1">
    <location>
        <begin position="6"/>
        <end position="95"/>
    </location>
</feature>
<dbReference type="PANTHER" id="PTHR42895">
    <property type="entry name" value="IRON-SULFUR CLUSTER-BINDING PROTEIN-RELATED"/>
    <property type="match status" value="1"/>
</dbReference>
<dbReference type="CDD" id="cd00207">
    <property type="entry name" value="fer2"/>
    <property type="match status" value="1"/>
</dbReference>
<organism evidence="2">
    <name type="scientific">marine sediment metagenome</name>
    <dbReference type="NCBI Taxonomy" id="412755"/>
    <lineage>
        <taxon>unclassified sequences</taxon>
        <taxon>metagenomes</taxon>
        <taxon>ecological metagenomes</taxon>
    </lineage>
</organism>
<reference evidence="2" key="1">
    <citation type="journal article" date="2015" name="Nature">
        <title>Complex archaea that bridge the gap between prokaryotes and eukaryotes.</title>
        <authorList>
            <person name="Spang A."/>
            <person name="Saw J.H."/>
            <person name="Jorgensen S.L."/>
            <person name="Zaremba-Niedzwiedzka K."/>
            <person name="Martijn J."/>
            <person name="Lind A.E."/>
            <person name="van Eijk R."/>
            <person name="Schleper C."/>
            <person name="Guy L."/>
            <person name="Ettema T.J."/>
        </authorList>
    </citation>
    <scope>NUCLEOTIDE SEQUENCE</scope>
</reference>
<dbReference type="EMBL" id="LAZR01000003">
    <property type="protein sequence ID" value="KKO11085.1"/>
    <property type="molecule type" value="Genomic_DNA"/>
</dbReference>
<dbReference type="AlphaFoldDB" id="A0A0F9W3Z1"/>
<sequence>MTARHCNILFKPDGAGVDVPAGTTILAAAAKAGVFVNSLCGGDGVCGRCRVIVREGKVSGGSTEPFTHSEIQEGYILACEGRVESDLVVELPLETQLAKAPEYAGEEVPELTDVSRAARRKVPFAPLVRKTYLQLPPPDLNNNVSDLQRLELALGKRVATEGFQMGLKVTRRLPEVLRKSDWAVTAVTGFRGPLTEIIDVEAGDTSQRNMCIAADIGTTTVVCHLVDLRHGQTLGQAAKYNSQAAYGADVIRRIVHASENADKGDALRQAVIGDLNELIHELVTRYRLGRRDITLIAASGNTAMLHLLLSLPAESIRKEPYIGAAYRLPPFRAAEMGLQINPRGLLYCLPCVAGFVGADIVGGIYASGLAQSEEIRMLIDIGTNGEIVIGNRDFLVCASASAGPAFEGAECRCGMRATRGAIDHIRLADPQHVLSFSTISSAPPLGLSGTGYVDLVAEMLRIGVIDKTGRIDGSLSGDCVRHGDYGELEYMLIPADRAGGDRDILITQSDVNNILRAKGAVYAAASVLLKSLDMGFNDLAEIMVAGAFGNFLNLENAIFIGLLPDIPIQKLRFVGNTSLAGAKLAALSQTAYEDIFAVADRTTYFELSTDPSFMDQFVSACFFPHTHIELFPTVMAELAGKRSS</sequence>
<dbReference type="InterPro" id="IPR036010">
    <property type="entry name" value="2Fe-2S_ferredoxin-like_sf"/>
</dbReference>
<dbReference type="InterPro" id="IPR041414">
    <property type="entry name" value="Raco-like_middle"/>
</dbReference>
<evidence type="ECO:0000259" key="1">
    <source>
        <dbReference type="PROSITE" id="PS51085"/>
    </source>
</evidence>
<dbReference type="InterPro" id="IPR012675">
    <property type="entry name" value="Beta-grasp_dom_sf"/>
</dbReference>
<dbReference type="Pfam" id="PF14574">
    <property type="entry name" value="RACo_C_ter"/>
    <property type="match status" value="1"/>
</dbReference>
<dbReference type="InterPro" id="IPR001041">
    <property type="entry name" value="2Fe-2S_ferredoxin-type"/>
</dbReference>
<dbReference type="Pfam" id="PF00111">
    <property type="entry name" value="Fer2"/>
    <property type="match status" value="1"/>
</dbReference>
<accession>A0A0F9W3Z1</accession>
<dbReference type="InterPro" id="IPR042259">
    <property type="entry name" value="Raco-like_middle_sf"/>
</dbReference>
<protein>
    <recommendedName>
        <fullName evidence="1">2Fe-2S ferredoxin-type domain-containing protein</fullName>
    </recommendedName>
</protein>
<dbReference type="InterPro" id="IPR027980">
    <property type="entry name" value="RACo_C"/>
</dbReference>
<dbReference type="InterPro" id="IPR040506">
    <property type="entry name" value="RACo_linker"/>
</dbReference>
<evidence type="ECO:0000313" key="2">
    <source>
        <dbReference type="EMBL" id="KKO11085.1"/>
    </source>
</evidence>
<dbReference type="Pfam" id="PF17651">
    <property type="entry name" value="Raco_middle"/>
    <property type="match status" value="1"/>
</dbReference>
<dbReference type="Pfam" id="PF17650">
    <property type="entry name" value="RACo_linker"/>
    <property type="match status" value="1"/>
</dbReference>
<proteinExistence type="predicted"/>
<dbReference type="Gene3D" id="3.10.20.880">
    <property type="match status" value="1"/>
</dbReference>
<comment type="caution">
    <text evidence="2">The sequence shown here is derived from an EMBL/GenBank/DDBJ whole genome shotgun (WGS) entry which is preliminary data.</text>
</comment>
<dbReference type="GO" id="GO:0051536">
    <property type="term" value="F:iron-sulfur cluster binding"/>
    <property type="evidence" value="ECO:0007669"/>
    <property type="project" value="InterPro"/>
</dbReference>
<dbReference type="InterPro" id="IPR052911">
    <property type="entry name" value="Corrinoid_activation_enz"/>
</dbReference>
<dbReference type="Gene3D" id="3.10.20.30">
    <property type="match status" value="1"/>
</dbReference>
<dbReference type="SUPFAM" id="SSF54292">
    <property type="entry name" value="2Fe-2S ferredoxin-like"/>
    <property type="match status" value="1"/>
</dbReference>
<dbReference type="PROSITE" id="PS51085">
    <property type="entry name" value="2FE2S_FER_2"/>
    <property type="match status" value="1"/>
</dbReference>